<comment type="caution">
    <text evidence="1">The sequence shown here is derived from an EMBL/GenBank/DDBJ whole genome shotgun (WGS) entry which is preliminary data.</text>
</comment>
<proteinExistence type="predicted"/>
<protein>
    <recommendedName>
        <fullName evidence="3">Core-binding (CB) domain-containing protein</fullName>
    </recommendedName>
</protein>
<evidence type="ECO:0000313" key="2">
    <source>
        <dbReference type="Proteomes" id="UP000798951"/>
    </source>
</evidence>
<sequence length="39" mass="4595">MSELRQQIKSKGTIDTYSRDVGYFRKYLVSKDLPPTLYP</sequence>
<organism evidence="1 2">
    <name type="scientific">Nocardia caishijiensis</name>
    <dbReference type="NCBI Taxonomy" id="184756"/>
    <lineage>
        <taxon>Bacteria</taxon>
        <taxon>Bacillati</taxon>
        <taxon>Actinomycetota</taxon>
        <taxon>Actinomycetes</taxon>
        <taxon>Mycobacteriales</taxon>
        <taxon>Nocardiaceae</taxon>
        <taxon>Nocardia</taxon>
    </lineage>
</organism>
<dbReference type="EMBL" id="VMSD01000006">
    <property type="protein sequence ID" value="KAF0845943.1"/>
    <property type="molecule type" value="Genomic_DNA"/>
</dbReference>
<evidence type="ECO:0008006" key="3">
    <source>
        <dbReference type="Google" id="ProtNLM"/>
    </source>
</evidence>
<keyword evidence="2" id="KW-1185">Reference proteome</keyword>
<gene>
    <name evidence="1" type="ORF">FNL39_106335</name>
</gene>
<dbReference type="Proteomes" id="UP000798951">
    <property type="component" value="Unassembled WGS sequence"/>
</dbReference>
<reference evidence="1 2" key="1">
    <citation type="submission" date="2019-07" db="EMBL/GenBank/DDBJ databases">
        <title>Genomic Encyclopedia of Type Strains, Phase IV (KMG-IV): sequencing the most valuable type-strain genomes for metagenomic binning, comparative biology and taxonomic classification.</title>
        <authorList>
            <person name="Goeker M."/>
        </authorList>
    </citation>
    <scope>NUCLEOTIDE SEQUENCE [LARGE SCALE GENOMIC DNA]</scope>
    <source>
        <strain evidence="1 2">DSM 44831</strain>
    </source>
</reference>
<name>A0ABQ6YJW5_9NOCA</name>
<accession>A0ABQ6YJW5</accession>
<evidence type="ECO:0000313" key="1">
    <source>
        <dbReference type="EMBL" id="KAF0845943.1"/>
    </source>
</evidence>